<dbReference type="InParanoid" id="E3L6N2"/>
<evidence type="ECO:0000256" key="1">
    <source>
        <dbReference type="SAM" id="SignalP"/>
    </source>
</evidence>
<dbReference type="AlphaFoldDB" id="E3L6N2"/>
<proteinExistence type="predicted"/>
<keyword evidence="1" id="KW-0732">Signal</keyword>
<reference key="1">
    <citation type="submission" date="2007-01" db="EMBL/GenBank/DDBJ databases">
        <title>The Genome Sequence of Puccinia graminis f. sp. tritici Strain CRL 75-36-700-3.</title>
        <authorList>
            <consortium name="The Broad Institute Genome Sequencing Platform"/>
            <person name="Birren B."/>
            <person name="Lander E."/>
            <person name="Galagan J."/>
            <person name="Nusbaum C."/>
            <person name="Devon K."/>
            <person name="Cuomo C."/>
            <person name="Jaffe D."/>
            <person name="Butler J."/>
            <person name="Alvarez P."/>
            <person name="Gnerre S."/>
            <person name="Grabherr M."/>
            <person name="Mauceli E."/>
            <person name="Brockman W."/>
            <person name="Young S."/>
            <person name="LaButti K."/>
            <person name="Sykes S."/>
            <person name="DeCaprio D."/>
            <person name="Crawford M."/>
            <person name="Koehrsen M."/>
            <person name="Engels R."/>
            <person name="Montgomery P."/>
            <person name="Pearson M."/>
            <person name="Howarth C."/>
            <person name="Larson L."/>
            <person name="White J."/>
            <person name="Zeng Q."/>
            <person name="Kodira C."/>
            <person name="Yandava C."/>
            <person name="Alvarado L."/>
            <person name="O'Leary S."/>
            <person name="Szabo L."/>
            <person name="Dean R."/>
            <person name="Schein J."/>
        </authorList>
    </citation>
    <scope>NUCLEOTIDE SEQUENCE</scope>
    <source>
        <strain>CRL 75-36-700-3</strain>
    </source>
</reference>
<dbReference type="RefSeq" id="XP_003336626.1">
    <property type="nucleotide sequence ID" value="XM_003336578.1"/>
</dbReference>
<gene>
    <name evidence="2" type="ORF">PGTG_18104</name>
</gene>
<dbReference type="KEGG" id="pgr:PGTG_18104"/>
<dbReference type="HOGENOM" id="CLU_1094744_0_0_1"/>
<organism evidence="2 3">
    <name type="scientific">Puccinia graminis f. sp. tritici (strain CRL 75-36-700-3 / race SCCL)</name>
    <name type="common">Black stem rust fungus</name>
    <dbReference type="NCBI Taxonomy" id="418459"/>
    <lineage>
        <taxon>Eukaryota</taxon>
        <taxon>Fungi</taxon>
        <taxon>Dikarya</taxon>
        <taxon>Basidiomycota</taxon>
        <taxon>Pucciniomycotina</taxon>
        <taxon>Pucciniomycetes</taxon>
        <taxon>Pucciniales</taxon>
        <taxon>Pucciniaceae</taxon>
        <taxon>Puccinia</taxon>
    </lineage>
</organism>
<dbReference type="EMBL" id="DS178360">
    <property type="protein sequence ID" value="EFP92207.1"/>
    <property type="molecule type" value="Genomic_DNA"/>
</dbReference>
<name>E3L6N2_PUCGT</name>
<evidence type="ECO:0000313" key="2">
    <source>
        <dbReference type="EMBL" id="EFP92207.1"/>
    </source>
</evidence>
<dbReference type="Proteomes" id="UP000008783">
    <property type="component" value="Unassembled WGS sequence"/>
</dbReference>
<protein>
    <submittedName>
        <fullName evidence="2">Uncharacterized protein</fullName>
    </submittedName>
</protein>
<feature type="signal peptide" evidence="1">
    <location>
        <begin position="1"/>
        <end position="18"/>
    </location>
</feature>
<reference evidence="3" key="2">
    <citation type="journal article" date="2011" name="Proc. Natl. Acad. Sci. U.S.A.">
        <title>Obligate biotrophy features unraveled by the genomic analysis of rust fungi.</title>
        <authorList>
            <person name="Duplessis S."/>
            <person name="Cuomo C.A."/>
            <person name="Lin Y.-C."/>
            <person name="Aerts A."/>
            <person name="Tisserant E."/>
            <person name="Veneault-Fourrey C."/>
            <person name="Joly D.L."/>
            <person name="Hacquard S."/>
            <person name="Amselem J."/>
            <person name="Cantarel B.L."/>
            <person name="Chiu R."/>
            <person name="Coutinho P.M."/>
            <person name="Feau N."/>
            <person name="Field M."/>
            <person name="Frey P."/>
            <person name="Gelhaye E."/>
            <person name="Goldberg J."/>
            <person name="Grabherr M.G."/>
            <person name="Kodira C.D."/>
            <person name="Kohler A."/>
            <person name="Kuees U."/>
            <person name="Lindquist E.A."/>
            <person name="Lucas S.M."/>
            <person name="Mago R."/>
            <person name="Mauceli E."/>
            <person name="Morin E."/>
            <person name="Murat C."/>
            <person name="Pangilinan J.L."/>
            <person name="Park R."/>
            <person name="Pearson M."/>
            <person name="Quesneville H."/>
            <person name="Rouhier N."/>
            <person name="Sakthikumar S."/>
            <person name="Salamov A.A."/>
            <person name="Schmutz J."/>
            <person name="Selles B."/>
            <person name="Shapiro H."/>
            <person name="Tanguay P."/>
            <person name="Tuskan G.A."/>
            <person name="Henrissat B."/>
            <person name="Van de Peer Y."/>
            <person name="Rouze P."/>
            <person name="Ellis J.G."/>
            <person name="Dodds P.N."/>
            <person name="Schein J.E."/>
            <person name="Zhong S."/>
            <person name="Hamelin R.C."/>
            <person name="Grigoriev I.V."/>
            <person name="Szabo L.J."/>
            <person name="Martin F."/>
        </authorList>
    </citation>
    <scope>NUCLEOTIDE SEQUENCE [LARGE SCALE GENOMIC DNA]</scope>
    <source>
        <strain evidence="3">CRL 75-36-700-3 / race SCCL</strain>
    </source>
</reference>
<dbReference type="VEuPathDB" id="FungiDB:PGTG_18104"/>
<keyword evidence="3" id="KW-1185">Reference proteome</keyword>
<evidence type="ECO:0000313" key="3">
    <source>
        <dbReference type="Proteomes" id="UP000008783"/>
    </source>
</evidence>
<accession>E3L6N2</accession>
<sequence length="254" mass="28281">MPASTIPATLAFFLVVRCNINSQLPGSQFAAISLNQQLLSSFVSTGSAFVTLNFEASGNTATGTKPKRKRVQPDEDIKQWNQLWDKASNPFVASKDQEKPIPSSQQPVPLKKQPFYYFVPPARQHDPEHNVMHTSQEILSYSYKGRNHGTVIIVPQNKESKTMALTWVEPCGLMDGGTLQGMLVALMQKSNYVAKDEAVAVREANNWISVHLQELAPGVYLDLYKVIGVTMCVFWSKDHHHQTLTGSSLSDKYT</sequence>
<dbReference type="GeneID" id="10537535"/>
<feature type="chain" id="PRO_5003174240" evidence="1">
    <location>
        <begin position="19"/>
        <end position="254"/>
    </location>
</feature>